<dbReference type="PANTHER" id="PTHR12147">
    <property type="entry name" value="METALLOPEPTIDASE M28 FAMILY MEMBER"/>
    <property type="match status" value="1"/>
</dbReference>
<sequence length="338" mass="37048">MGVKTALTTLMTLSILMGVSGCTSQTNQQSLITTQQIAPQDHNSMMNHLYVLQKIAQENASNRAVGTLGGQATAKYILDEAKKAGLHAQMLPFENRKKQVGQNIIVEIQAQSKDTAIIIGAHYDSVPMGPGINDNGSGVAVLLELMHTYAKLKPKHTLYLAFWDSEEEGIGGSSEFASKLSPSQLKGIQAYVNVDMVGTKNPTIQIADGDQSSIQDMENMLKQRGMAESDYKPLLDSLRNIPFHRDDLALENHLKTFFKARGLEVKEDVSTLTASDTAPFLGKVPVASLILFNEQMKGDELEFAPCYHKACDTIDQVDPKSLQLAYDAVKDLIQHLNQ</sequence>
<dbReference type="Gene3D" id="3.40.630.10">
    <property type="entry name" value="Zn peptidases"/>
    <property type="match status" value="1"/>
</dbReference>
<dbReference type="AlphaFoldDB" id="A0A5Q0P536"/>
<evidence type="ECO:0000313" key="2">
    <source>
        <dbReference type="EMBL" id="MQW91786.1"/>
    </source>
</evidence>
<protein>
    <submittedName>
        <fullName evidence="2">M20/M25/M40 family metallo-hydrolase</fullName>
    </submittedName>
</protein>
<dbReference type="SUPFAM" id="SSF53187">
    <property type="entry name" value="Zn-dependent exopeptidases"/>
    <property type="match status" value="1"/>
</dbReference>
<dbReference type="InterPro" id="IPR045175">
    <property type="entry name" value="M28_fam"/>
</dbReference>
<evidence type="ECO:0000313" key="4">
    <source>
        <dbReference type="Proteomes" id="UP000327478"/>
    </source>
</evidence>
<dbReference type="Pfam" id="PF04389">
    <property type="entry name" value="Peptidase_M28"/>
    <property type="match status" value="1"/>
</dbReference>
<dbReference type="EMBL" id="WITK01000005">
    <property type="protein sequence ID" value="MQW91786.1"/>
    <property type="molecule type" value="Genomic_DNA"/>
</dbReference>
<accession>A0A5Q0P536</accession>
<organism evidence="2 5">
    <name type="scientific">Acinetobacter wanghuae</name>
    <dbReference type="NCBI Taxonomy" id="2662362"/>
    <lineage>
        <taxon>Bacteria</taxon>
        <taxon>Pseudomonadati</taxon>
        <taxon>Pseudomonadota</taxon>
        <taxon>Gammaproteobacteria</taxon>
        <taxon>Moraxellales</taxon>
        <taxon>Moraxellaceae</taxon>
        <taxon>Acinetobacter</taxon>
    </lineage>
</organism>
<dbReference type="GO" id="GO:0008235">
    <property type="term" value="F:metalloexopeptidase activity"/>
    <property type="evidence" value="ECO:0007669"/>
    <property type="project" value="InterPro"/>
</dbReference>
<evidence type="ECO:0000259" key="1">
    <source>
        <dbReference type="Pfam" id="PF04389"/>
    </source>
</evidence>
<name>A0A5Q0P536_9GAMM</name>
<dbReference type="Proteomes" id="UP000327478">
    <property type="component" value="Chromosome"/>
</dbReference>
<evidence type="ECO:0000313" key="5">
    <source>
        <dbReference type="Proteomes" id="UP000480556"/>
    </source>
</evidence>
<dbReference type="PROSITE" id="PS51257">
    <property type="entry name" value="PROKAR_LIPOPROTEIN"/>
    <property type="match status" value="1"/>
</dbReference>
<dbReference type="InterPro" id="IPR007484">
    <property type="entry name" value="Peptidase_M28"/>
</dbReference>
<dbReference type="Proteomes" id="UP000480556">
    <property type="component" value="Unassembled WGS sequence"/>
</dbReference>
<proteinExistence type="predicted"/>
<dbReference type="GO" id="GO:0006508">
    <property type="term" value="P:proteolysis"/>
    <property type="evidence" value="ECO:0007669"/>
    <property type="project" value="InterPro"/>
</dbReference>
<dbReference type="EMBL" id="CP045650">
    <property type="protein sequence ID" value="QGA11500.1"/>
    <property type="molecule type" value="Genomic_DNA"/>
</dbReference>
<dbReference type="PANTHER" id="PTHR12147:SF26">
    <property type="entry name" value="PEPTIDASE M28 DOMAIN-CONTAINING PROTEIN"/>
    <property type="match status" value="1"/>
</dbReference>
<gene>
    <name evidence="3" type="ORF">GFH30_08895</name>
    <name evidence="2" type="ORF">GHJ48_05155</name>
</gene>
<reference evidence="4 5" key="1">
    <citation type="submission" date="2019-10" db="EMBL/GenBank/DDBJ databases">
        <authorList>
            <person name="Dong K."/>
        </authorList>
    </citation>
    <scope>NUCLEOTIDE SEQUENCE [LARGE SCALE GENOMIC DNA]</scope>
    <source>
        <strain evidence="4">dk386</strain>
        <strain evidence="3">Dk386</strain>
        <strain evidence="5">dk771</strain>
        <strain evidence="2">Dk771</strain>
    </source>
</reference>
<dbReference type="RefSeq" id="WP_153371892.1">
    <property type="nucleotide sequence ID" value="NZ_CP045650.1"/>
</dbReference>
<feature type="domain" description="Peptidase M28" evidence="1">
    <location>
        <begin position="103"/>
        <end position="330"/>
    </location>
</feature>
<evidence type="ECO:0000313" key="3">
    <source>
        <dbReference type="EMBL" id="QGA11500.1"/>
    </source>
</evidence>
<keyword evidence="4" id="KW-1185">Reference proteome</keyword>